<dbReference type="SUPFAM" id="SSF52540">
    <property type="entry name" value="P-loop containing nucleoside triphosphate hydrolases"/>
    <property type="match status" value="1"/>
</dbReference>
<keyword evidence="1" id="KW-0813">Transport</keyword>
<keyword evidence="2" id="KW-0547">Nucleotide-binding</keyword>
<name>A0A0G1XMS1_9BACT</name>
<dbReference type="InterPro" id="IPR027417">
    <property type="entry name" value="P-loop_NTPase"/>
</dbReference>
<gene>
    <name evidence="5" type="ORF">UY76_C0036G0002</name>
</gene>
<evidence type="ECO:0000256" key="2">
    <source>
        <dbReference type="ARBA" id="ARBA00022741"/>
    </source>
</evidence>
<dbReference type="PROSITE" id="PS00211">
    <property type="entry name" value="ABC_TRANSPORTER_1"/>
    <property type="match status" value="1"/>
</dbReference>
<dbReference type="Gene3D" id="3.40.50.300">
    <property type="entry name" value="P-loop containing nucleotide triphosphate hydrolases"/>
    <property type="match status" value="1"/>
</dbReference>
<dbReference type="CDD" id="cd03219">
    <property type="entry name" value="ABC_Mj1267_LivG_branched"/>
    <property type="match status" value="1"/>
</dbReference>
<dbReference type="Pfam" id="PF12399">
    <property type="entry name" value="BCA_ABC_TP_C"/>
    <property type="match status" value="1"/>
</dbReference>
<dbReference type="Pfam" id="PF00005">
    <property type="entry name" value="ABC_tran"/>
    <property type="match status" value="1"/>
</dbReference>
<dbReference type="GO" id="GO:0005886">
    <property type="term" value="C:plasma membrane"/>
    <property type="evidence" value="ECO:0007669"/>
    <property type="project" value="TreeGrafter"/>
</dbReference>
<dbReference type="FunFam" id="3.40.50.300:FF:000421">
    <property type="entry name" value="Branched-chain amino acid ABC transporter ATP-binding protein"/>
    <property type="match status" value="1"/>
</dbReference>
<feature type="domain" description="ABC transporter" evidence="4">
    <location>
        <begin position="2"/>
        <end position="245"/>
    </location>
</feature>
<keyword evidence="3 5" id="KW-0067">ATP-binding</keyword>
<dbReference type="SMART" id="SM00382">
    <property type="entry name" value="AAA"/>
    <property type="match status" value="1"/>
</dbReference>
<dbReference type="InterPro" id="IPR003439">
    <property type="entry name" value="ABC_transporter-like_ATP-bd"/>
</dbReference>
<dbReference type="AlphaFoldDB" id="A0A0G1XMS1"/>
<evidence type="ECO:0000313" key="5">
    <source>
        <dbReference type="EMBL" id="KKW32221.1"/>
    </source>
</evidence>
<organism evidence="5 6">
    <name type="scientific">Candidatus Uhrbacteria bacterium GW2011_GWA2_52_8d</name>
    <dbReference type="NCBI Taxonomy" id="1618979"/>
    <lineage>
        <taxon>Bacteria</taxon>
        <taxon>Candidatus Uhriibacteriota</taxon>
    </lineage>
</organism>
<dbReference type="Proteomes" id="UP000034054">
    <property type="component" value="Unassembled WGS sequence"/>
</dbReference>
<evidence type="ECO:0000256" key="3">
    <source>
        <dbReference type="ARBA" id="ARBA00022840"/>
    </source>
</evidence>
<dbReference type="InterPro" id="IPR051120">
    <property type="entry name" value="ABC_AA/LPS_Transport"/>
</dbReference>
<dbReference type="EMBL" id="LCRH01000036">
    <property type="protein sequence ID" value="KKW32221.1"/>
    <property type="molecule type" value="Genomic_DNA"/>
</dbReference>
<evidence type="ECO:0000313" key="6">
    <source>
        <dbReference type="Proteomes" id="UP000034054"/>
    </source>
</evidence>
<dbReference type="InterPro" id="IPR017871">
    <property type="entry name" value="ABC_transporter-like_CS"/>
</dbReference>
<dbReference type="GO" id="GO:0016887">
    <property type="term" value="F:ATP hydrolysis activity"/>
    <property type="evidence" value="ECO:0007669"/>
    <property type="project" value="InterPro"/>
</dbReference>
<evidence type="ECO:0000259" key="4">
    <source>
        <dbReference type="PROSITE" id="PS50893"/>
    </source>
</evidence>
<evidence type="ECO:0000256" key="1">
    <source>
        <dbReference type="ARBA" id="ARBA00022448"/>
    </source>
</evidence>
<dbReference type="GO" id="GO:0005524">
    <property type="term" value="F:ATP binding"/>
    <property type="evidence" value="ECO:0007669"/>
    <property type="project" value="UniProtKB-KW"/>
</dbReference>
<proteinExistence type="predicted"/>
<dbReference type="InterPro" id="IPR032823">
    <property type="entry name" value="BCA_ABC_TP_C"/>
</dbReference>
<sequence length="246" mass="27590">MLHISNLTKSFGGVKAVDRLSFEVAKNSVTALVGPNGAGKTTVFQLVSGLHETDSGTVVFEEHDLLLLPSWKRARLGISRTFQLSKLFKNLSIEDNLLLALREDDDQFWRMFFRGTGGDADEKKKIHEMMDFVGLDKDPKTLVTDLSYGQQKLFDLARALLNRHNFLMLDEPVAGVNPILREQFKDLLRELKAKGETILLIEHDMDFVRAVADQVVVMDQGQLLAQGSPEAVFKDEKVLEAYLGSL</sequence>
<dbReference type="PROSITE" id="PS50893">
    <property type="entry name" value="ABC_TRANSPORTER_2"/>
    <property type="match status" value="1"/>
</dbReference>
<accession>A0A0G1XMS1</accession>
<dbReference type="InterPro" id="IPR003593">
    <property type="entry name" value="AAA+_ATPase"/>
</dbReference>
<dbReference type="PANTHER" id="PTHR45772">
    <property type="entry name" value="CONSERVED COMPONENT OF ABC TRANSPORTER FOR NATURAL AMINO ACIDS-RELATED"/>
    <property type="match status" value="1"/>
</dbReference>
<reference evidence="5 6" key="1">
    <citation type="journal article" date="2015" name="Nature">
        <title>rRNA introns, odd ribosomes, and small enigmatic genomes across a large radiation of phyla.</title>
        <authorList>
            <person name="Brown C.T."/>
            <person name="Hug L.A."/>
            <person name="Thomas B.C."/>
            <person name="Sharon I."/>
            <person name="Castelle C.J."/>
            <person name="Singh A."/>
            <person name="Wilkins M.J."/>
            <person name="Williams K.H."/>
            <person name="Banfield J.F."/>
        </authorList>
    </citation>
    <scope>NUCLEOTIDE SEQUENCE [LARGE SCALE GENOMIC DNA]</scope>
</reference>
<comment type="caution">
    <text evidence="5">The sequence shown here is derived from an EMBL/GenBank/DDBJ whole genome shotgun (WGS) entry which is preliminary data.</text>
</comment>
<protein>
    <submittedName>
        <fullName evidence="5">ATP-binding protein of ABC transporter</fullName>
    </submittedName>
</protein>